<dbReference type="PANTHER" id="PTHR47510">
    <property type="entry name" value="REVERSE TRANSCRIPTASE DOMAIN-CONTAINING PROTEIN"/>
    <property type="match status" value="1"/>
</dbReference>
<dbReference type="AlphaFoldDB" id="A0A7D9EN68"/>
<gene>
    <name evidence="1" type="ORF">PACLA_8A000282</name>
</gene>
<comment type="caution">
    <text evidence="1">The sequence shown here is derived from an EMBL/GenBank/DDBJ whole genome shotgun (WGS) entry which is preliminary data.</text>
</comment>
<organism evidence="1 2">
    <name type="scientific">Paramuricea clavata</name>
    <name type="common">Red gorgonian</name>
    <name type="synonym">Violescent sea-whip</name>
    <dbReference type="NCBI Taxonomy" id="317549"/>
    <lineage>
        <taxon>Eukaryota</taxon>
        <taxon>Metazoa</taxon>
        <taxon>Cnidaria</taxon>
        <taxon>Anthozoa</taxon>
        <taxon>Octocorallia</taxon>
        <taxon>Malacalcyonacea</taxon>
        <taxon>Plexauridae</taxon>
        <taxon>Paramuricea</taxon>
    </lineage>
</organism>
<reference evidence="1" key="1">
    <citation type="submission" date="2020-04" db="EMBL/GenBank/DDBJ databases">
        <authorList>
            <person name="Alioto T."/>
            <person name="Alioto T."/>
            <person name="Gomez Garrido J."/>
        </authorList>
    </citation>
    <scope>NUCLEOTIDE SEQUENCE</scope>
    <source>
        <strain evidence="1">A484AB</strain>
    </source>
</reference>
<dbReference type="OrthoDB" id="410381at2759"/>
<dbReference type="EMBL" id="CACRXK020007442">
    <property type="protein sequence ID" value="CAB4012254.1"/>
    <property type="molecule type" value="Genomic_DNA"/>
</dbReference>
<keyword evidence="2" id="KW-1185">Reference proteome</keyword>
<proteinExistence type="predicted"/>
<dbReference type="Proteomes" id="UP001152795">
    <property type="component" value="Unassembled WGS sequence"/>
</dbReference>
<evidence type="ECO:0000313" key="2">
    <source>
        <dbReference type="Proteomes" id="UP001152795"/>
    </source>
</evidence>
<accession>A0A7D9EN68</accession>
<name>A0A7D9EN68_PARCT</name>
<protein>
    <submittedName>
        <fullName evidence="1">Uncharacterized protein</fullName>
    </submittedName>
</protein>
<dbReference type="PANTHER" id="PTHR47510:SF3">
    <property type="entry name" value="ENDO_EXONUCLEASE_PHOSPHATASE DOMAIN-CONTAINING PROTEIN"/>
    <property type="match status" value="1"/>
</dbReference>
<evidence type="ECO:0000313" key="1">
    <source>
        <dbReference type="EMBL" id="CAB4012254.1"/>
    </source>
</evidence>
<sequence>MDISKRKAIIKNLEADWLVYKQTRNKVNIEMKKAKKDYYSKRIAGQKQNPKEAWKTINNLLGRQNKPTKVNELSISGNNLTNSEDIAEGFNEFFSNIGPDLASKIDTSNYNFQEYIKKPKSEFTAFESITTNKVYYLLRGLSSAKATGIDKI</sequence>